<dbReference type="InterPro" id="IPR002182">
    <property type="entry name" value="NB-ARC"/>
</dbReference>
<name>A0AAD9X243_9ROSI</name>
<dbReference type="GO" id="GO:0043531">
    <property type="term" value="F:ADP binding"/>
    <property type="evidence" value="ECO:0007669"/>
    <property type="project" value="InterPro"/>
</dbReference>
<feature type="coiled-coil region" evidence="2">
    <location>
        <begin position="33"/>
        <end position="60"/>
    </location>
</feature>
<evidence type="ECO:0000313" key="4">
    <source>
        <dbReference type="EMBL" id="KAK2651075.1"/>
    </source>
</evidence>
<protein>
    <recommendedName>
        <fullName evidence="3">NB-ARC domain-containing protein</fullName>
    </recommendedName>
</protein>
<keyword evidence="1" id="KW-0611">Plant defense</keyword>
<dbReference type="EMBL" id="JANJYI010000005">
    <property type="protein sequence ID" value="KAK2651075.1"/>
    <property type="molecule type" value="Genomic_DNA"/>
</dbReference>
<evidence type="ECO:0000256" key="1">
    <source>
        <dbReference type="ARBA" id="ARBA00022821"/>
    </source>
</evidence>
<accession>A0AAD9X243</accession>
<dbReference type="Pfam" id="PF00931">
    <property type="entry name" value="NB-ARC"/>
    <property type="match status" value="1"/>
</dbReference>
<evidence type="ECO:0000259" key="3">
    <source>
        <dbReference type="Pfam" id="PF00931"/>
    </source>
</evidence>
<keyword evidence="2" id="KW-0175">Coiled coil</keyword>
<dbReference type="Proteomes" id="UP001280121">
    <property type="component" value="Unassembled WGS sequence"/>
</dbReference>
<dbReference type="InterPro" id="IPR027417">
    <property type="entry name" value="P-loop_NTPase"/>
</dbReference>
<dbReference type="InterPro" id="IPR050905">
    <property type="entry name" value="Plant_NBS-LRR"/>
</dbReference>
<feature type="domain" description="NB-ARC" evidence="3">
    <location>
        <begin position="159"/>
        <end position="229"/>
    </location>
</feature>
<dbReference type="AlphaFoldDB" id="A0AAD9X243"/>
<comment type="caution">
    <text evidence="4">The sequence shown here is derived from an EMBL/GenBank/DDBJ whole genome shotgun (WGS) entry which is preliminary data.</text>
</comment>
<sequence>MEVVTAIVGKICNRLFDATWRQFGYLYRYKDTIKRLAVEAEKLADTRERVQAKIDEARTKGEIILSDANKWIQRADDITKEAAEFLKEDDKANKRCLKGMCIDPWSCYRFSKEAQRKIEAISNLRQEGEFESVSRQAPPPGIIAPSALSVNFQSRQSITKEIMKSLKEENVSIIGICGMGGVGKTTLVKEISKRAIENKLFDKVAMAVVSQTQNYVKIQGEIASFLDLKLPVNEEEPGRARAYAMQPAFGLRLRLGRFTRNNYHYDNTLMVQEKKGMNHVLPSFLVTYKSLLPYVGMPWQVWNLD</sequence>
<proteinExistence type="predicted"/>
<reference evidence="4" key="1">
    <citation type="journal article" date="2023" name="Plant J.">
        <title>Genome sequences and population genomics provide insights into the demographic history, inbreeding, and mutation load of two 'living fossil' tree species of Dipteronia.</title>
        <authorList>
            <person name="Feng Y."/>
            <person name="Comes H.P."/>
            <person name="Chen J."/>
            <person name="Zhu S."/>
            <person name="Lu R."/>
            <person name="Zhang X."/>
            <person name="Li P."/>
            <person name="Qiu J."/>
            <person name="Olsen K.M."/>
            <person name="Qiu Y."/>
        </authorList>
    </citation>
    <scope>NUCLEOTIDE SEQUENCE</scope>
    <source>
        <strain evidence="4">KIB01</strain>
    </source>
</reference>
<evidence type="ECO:0000313" key="5">
    <source>
        <dbReference type="Proteomes" id="UP001280121"/>
    </source>
</evidence>
<keyword evidence="5" id="KW-1185">Reference proteome</keyword>
<dbReference type="PANTHER" id="PTHR33463">
    <property type="entry name" value="NB-ARC DOMAIN-CONTAINING PROTEIN-RELATED"/>
    <property type="match status" value="1"/>
</dbReference>
<gene>
    <name evidence="4" type="ORF">Ddye_018564</name>
</gene>
<organism evidence="4 5">
    <name type="scientific">Dipteronia dyeriana</name>
    <dbReference type="NCBI Taxonomy" id="168575"/>
    <lineage>
        <taxon>Eukaryota</taxon>
        <taxon>Viridiplantae</taxon>
        <taxon>Streptophyta</taxon>
        <taxon>Embryophyta</taxon>
        <taxon>Tracheophyta</taxon>
        <taxon>Spermatophyta</taxon>
        <taxon>Magnoliopsida</taxon>
        <taxon>eudicotyledons</taxon>
        <taxon>Gunneridae</taxon>
        <taxon>Pentapetalae</taxon>
        <taxon>rosids</taxon>
        <taxon>malvids</taxon>
        <taxon>Sapindales</taxon>
        <taxon>Sapindaceae</taxon>
        <taxon>Hippocastanoideae</taxon>
        <taxon>Acereae</taxon>
        <taxon>Dipteronia</taxon>
    </lineage>
</organism>
<evidence type="ECO:0000256" key="2">
    <source>
        <dbReference type="SAM" id="Coils"/>
    </source>
</evidence>
<dbReference type="SUPFAM" id="SSF52540">
    <property type="entry name" value="P-loop containing nucleoside triphosphate hydrolases"/>
    <property type="match status" value="1"/>
</dbReference>
<dbReference type="Gene3D" id="3.40.50.300">
    <property type="entry name" value="P-loop containing nucleotide triphosphate hydrolases"/>
    <property type="match status" value="1"/>
</dbReference>
<dbReference type="PANTHER" id="PTHR33463:SF198">
    <property type="entry name" value="RPP4C3"/>
    <property type="match status" value="1"/>
</dbReference>